<dbReference type="EMBL" id="DS268109">
    <property type="protein sequence ID" value="KMM64174.1"/>
    <property type="molecule type" value="Genomic_DNA"/>
</dbReference>
<reference evidence="4" key="3">
    <citation type="journal article" date="2010" name="Genome Res.">
        <title>Population genomic sequencing of Coccidioides fungi reveals recent hybridization and transposon control.</title>
        <authorList>
            <person name="Neafsey D.E."/>
            <person name="Barker B.M."/>
            <person name="Sharpton T.J."/>
            <person name="Stajich J.E."/>
            <person name="Park D.J."/>
            <person name="Whiston E."/>
            <person name="Hung C.-Y."/>
            <person name="McMahan C."/>
            <person name="White J."/>
            <person name="Sykes S."/>
            <person name="Heiman D."/>
            <person name="Young S."/>
            <person name="Zeng Q."/>
            <person name="Abouelleil A."/>
            <person name="Aftuck L."/>
            <person name="Bessette D."/>
            <person name="Brown A."/>
            <person name="FitzGerald M."/>
            <person name="Lui A."/>
            <person name="Macdonald J.P."/>
            <person name="Priest M."/>
            <person name="Orbach M.J."/>
            <person name="Galgiani J.N."/>
            <person name="Kirkland T.N."/>
            <person name="Cole G.T."/>
            <person name="Birren B.W."/>
            <person name="Henn M.R."/>
            <person name="Taylor J.W."/>
            <person name="Rounsley S.D."/>
        </authorList>
    </citation>
    <scope>NUCLEOTIDE SEQUENCE [LARGE SCALE GENOMIC DNA]</scope>
    <source>
        <strain evidence="4">RMSCC 3488</strain>
    </source>
</reference>
<keyword evidence="2" id="KW-1133">Transmembrane helix</keyword>
<dbReference type="VEuPathDB" id="FungiDB:CPAG_00526"/>
<keyword evidence="2" id="KW-0472">Membrane</keyword>
<feature type="compositionally biased region" description="Basic residues" evidence="1">
    <location>
        <begin position="206"/>
        <end position="225"/>
    </location>
</feature>
<feature type="compositionally biased region" description="Polar residues" evidence="1">
    <location>
        <begin position="226"/>
        <end position="235"/>
    </location>
</feature>
<feature type="compositionally biased region" description="Acidic residues" evidence="1">
    <location>
        <begin position="106"/>
        <end position="115"/>
    </location>
</feature>
<gene>
    <name evidence="3" type="ORF">CPAG_00526</name>
</gene>
<evidence type="ECO:0000313" key="4">
    <source>
        <dbReference type="Proteomes" id="UP000054567"/>
    </source>
</evidence>
<feature type="transmembrane region" description="Helical" evidence="2">
    <location>
        <begin position="370"/>
        <end position="394"/>
    </location>
</feature>
<protein>
    <submittedName>
        <fullName evidence="3">Uncharacterized protein</fullName>
    </submittedName>
</protein>
<proteinExistence type="predicted"/>
<sequence>MGSIRGDVLERGSRVARGGETSSQDFSTRPEVTSPAQQARSEDSWIEVASQPSSSSLSSATANDEIVTTGLRVQQHRTGRGVRHPIVPQDLDITYSHRQPMVNESSQEEYEETESESDRVLSSSNEDISRPPRPALAFIPGNPSTSDVALSSDEDDSSTALGLNPPAFTPQPNVFSHPPTSQTSARPHSNFPTSGYGPGPMDNRARSRRNSRAGLHSARRTRTHQQQHSPYNMYSPSHHVDHDAALRASLSTLLSCAAAARGLPKRDNQCSAPERSNATRSSDPPTFRLVPESVAMRDDDSDQNDTTLKEPQFRTPPPPPSKRSRSPLKSTNKARRKSSPSKDHSAAQPLPKKARRTAVTETGSLLGPTVMTWVISAGVVVLFSAISFSAGYVLGREVGRTEAGQGLYANGNGLSGARTGAGCGKDAVKGGLRQFRWVRGGSGSGIAA</sequence>
<feature type="compositionally biased region" description="Basic residues" evidence="1">
    <location>
        <begin position="322"/>
        <end position="339"/>
    </location>
</feature>
<feature type="compositionally biased region" description="Polar residues" evidence="1">
    <location>
        <begin position="20"/>
        <end position="39"/>
    </location>
</feature>
<dbReference type="OrthoDB" id="5413188at2759"/>
<evidence type="ECO:0000313" key="3">
    <source>
        <dbReference type="EMBL" id="KMM64174.1"/>
    </source>
</evidence>
<feature type="compositionally biased region" description="Polar residues" evidence="1">
    <location>
        <begin position="170"/>
        <end position="193"/>
    </location>
</feature>
<reference evidence="3 4" key="1">
    <citation type="submission" date="2007-06" db="EMBL/GenBank/DDBJ databases">
        <title>The Genome Sequence of Coccidioides posadasii RMSCC_3488.</title>
        <authorList>
            <consortium name="Coccidioides Genome Resources Consortium"/>
            <consortium name="The Broad Institute Genome Sequencing Platform"/>
            <person name="Henn M.R."/>
            <person name="Sykes S."/>
            <person name="Young S."/>
            <person name="Jaffe D."/>
            <person name="Berlin A."/>
            <person name="Alvarez P."/>
            <person name="Butler J."/>
            <person name="Gnerre S."/>
            <person name="Grabherr M."/>
            <person name="Mauceli E."/>
            <person name="Brockman W."/>
            <person name="Kodira C."/>
            <person name="Alvarado L."/>
            <person name="Zeng Q."/>
            <person name="Crawford M."/>
            <person name="Antoine C."/>
            <person name="Devon K."/>
            <person name="Galgiani J."/>
            <person name="Orsborn K."/>
            <person name="Lewis M.L."/>
            <person name="Nusbaum C."/>
            <person name="Galagan J."/>
            <person name="Birren B."/>
        </authorList>
    </citation>
    <scope>NUCLEOTIDE SEQUENCE [LARGE SCALE GENOMIC DNA]</scope>
    <source>
        <strain evidence="3 4">RMSCC 3488</strain>
    </source>
</reference>
<evidence type="ECO:0000256" key="2">
    <source>
        <dbReference type="SAM" id="Phobius"/>
    </source>
</evidence>
<feature type="region of interest" description="Disordered" evidence="1">
    <location>
        <begin position="1"/>
        <end position="240"/>
    </location>
</feature>
<organism evidence="3 4">
    <name type="scientific">Coccidioides posadasii RMSCC 3488</name>
    <dbReference type="NCBI Taxonomy" id="454284"/>
    <lineage>
        <taxon>Eukaryota</taxon>
        <taxon>Fungi</taxon>
        <taxon>Dikarya</taxon>
        <taxon>Ascomycota</taxon>
        <taxon>Pezizomycotina</taxon>
        <taxon>Eurotiomycetes</taxon>
        <taxon>Eurotiomycetidae</taxon>
        <taxon>Onygenales</taxon>
        <taxon>Onygenaceae</taxon>
        <taxon>Coccidioides</taxon>
    </lineage>
</organism>
<accession>A0A0J6F5F2</accession>
<feature type="compositionally biased region" description="Basic residues" evidence="1">
    <location>
        <begin position="74"/>
        <end position="83"/>
    </location>
</feature>
<feature type="compositionally biased region" description="Polar residues" evidence="1">
    <location>
        <begin position="269"/>
        <end position="284"/>
    </location>
</feature>
<feature type="compositionally biased region" description="Low complexity" evidence="1">
    <location>
        <begin position="50"/>
        <end position="59"/>
    </location>
</feature>
<reference evidence="4" key="2">
    <citation type="journal article" date="2009" name="Genome Res.">
        <title>Comparative genomic analyses of the human fungal pathogens Coccidioides and their relatives.</title>
        <authorList>
            <person name="Sharpton T.J."/>
            <person name="Stajich J.E."/>
            <person name="Rounsley S.D."/>
            <person name="Gardner M.J."/>
            <person name="Wortman J.R."/>
            <person name="Jordar V.S."/>
            <person name="Maiti R."/>
            <person name="Kodira C.D."/>
            <person name="Neafsey D.E."/>
            <person name="Zeng Q."/>
            <person name="Hung C.-Y."/>
            <person name="McMahan C."/>
            <person name="Muszewska A."/>
            <person name="Grynberg M."/>
            <person name="Mandel M.A."/>
            <person name="Kellner E.M."/>
            <person name="Barker B.M."/>
            <person name="Galgiani J.N."/>
            <person name="Orbach M.J."/>
            <person name="Kirkland T.N."/>
            <person name="Cole G.T."/>
            <person name="Henn M.R."/>
            <person name="Birren B.W."/>
            <person name="Taylor J.W."/>
        </authorList>
    </citation>
    <scope>NUCLEOTIDE SEQUENCE [LARGE SCALE GENOMIC DNA]</scope>
    <source>
        <strain evidence="4">RMSCC 3488</strain>
    </source>
</reference>
<keyword evidence="2" id="KW-0812">Transmembrane</keyword>
<dbReference type="Proteomes" id="UP000054567">
    <property type="component" value="Unassembled WGS sequence"/>
</dbReference>
<dbReference type="AlphaFoldDB" id="A0A0J6F5F2"/>
<name>A0A0J6F5F2_COCPO</name>
<evidence type="ECO:0000256" key="1">
    <source>
        <dbReference type="SAM" id="MobiDB-lite"/>
    </source>
</evidence>
<feature type="region of interest" description="Disordered" evidence="1">
    <location>
        <begin position="263"/>
        <end position="356"/>
    </location>
</feature>